<protein>
    <recommendedName>
        <fullName evidence="11">Probable nicotinate-nucleotide adenylyltransferase</fullName>
        <ecNumber evidence="11">2.7.7.18</ecNumber>
    </recommendedName>
    <alternativeName>
        <fullName evidence="11">Deamido-NAD(+) diphosphorylase</fullName>
    </alternativeName>
    <alternativeName>
        <fullName evidence="11">Deamido-NAD(+) pyrophosphorylase</fullName>
    </alternativeName>
    <alternativeName>
        <fullName evidence="11">Nicotinate mononucleotide adenylyltransferase</fullName>
        <shortName evidence="11">NaMN adenylyltransferase</shortName>
    </alternativeName>
</protein>
<dbReference type="InterPro" id="IPR014729">
    <property type="entry name" value="Rossmann-like_a/b/a_fold"/>
</dbReference>
<keyword evidence="8 11" id="KW-0067">ATP-binding</keyword>
<dbReference type="CDD" id="cd02165">
    <property type="entry name" value="NMNAT"/>
    <property type="match status" value="1"/>
</dbReference>
<evidence type="ECO:0000313" key="14">
    <source>
        <dbReference type="Proteomes" id="UP000199533"/>
    </source>
</evidence>
<evidence type="ECO:0000256" key="5">
    <source>
        <dbReference type="ARBA" id="ARBA00022679"/>
    </source>
</evidence>
<dbReference type="AlphaFoldDB" id="A0A1I4ENI0"/>
<evidence type="ECO:0000256" key="8">
    <source>
        <dbReference type="ARBA" id="ARBA00022840"/>
    </source>
</evidence>
<dbReference type="Proteomes" id="UP000199533">
    <property type="component" value="Unassembled WGS sequence"/>
</dbReference>
<dbReference type="PANTHER" id="PTHR39321">
    <property type="entry name" value="NICOTINATE-NUCLEOTIDE ADENYLYLTRANSFERASE-RELATED"/>
    <property type="match status" value="1"/>
</dbReference>
<dbReference type="OrthoDB" id="5295945at2"/>
<gene>
    <name evidence="11" type="primary">nadD</name>
    <name evidence="13" type="ORF">SAMN05216302_102933</name>
</gene>
<keyword evidence="6 11" id="KW-0548">Nucleotidyltransferase</keyword>
<evidence type="ECO:0000256" key="11">
    <source>
        <dbReference type="HAMAP-Rule" id="MF_00244"/>
    </source>
</evidence>
<dbReference type="GO" id="GO:0004515">
    <property type="term" value="F:nicotinate-nucleotide adenylyltransferase activity"/>
    <property type="evidence" value="ECO:0007669"/>
    <property type="project" value="UniProtKB-UniRule"/>
</dbReference>
<comment type="function">
    <text evidence="1 11">Catalyzes the reversible adenylation of nicotinate mononucleotide (NaMN) to nicotinic acid adenine dinucleotide (NaAD).</text>
</comment>
<evidence type="ECO:0000256" key="10">
    <source>
        <dbReference type="ARBA" id="ARBA00048721"/>
    </source>
</evidence>
<comment type="pathway">
    <text evidence="2 11">Cofactor biosynthesis; NAD(+) biosynthesis; deamido-NAD(+) from nicotinate D-ribonucleotide: step 1/1.</text>
</comment>
<evidence type="ECO:0000259" key="12">
    <source>
        <dbReference type="Pfam" id="PF01467"/>
    </source>
</evidence>
<organism evidence="13 14">
    <name type="scientific">Nitrosomonas aestuarii</name>
    <dbReference type="NCBI Taxonomy" id="52441"/>
    <lineage>
        <taxon>Bacteria</taxon>
        <taxon>Pseudomonadati</taxon>
        <taxon>Pseudomonadota</taxon>
        <taxon>Betaproteobacteria</taxon>
        <taxon>Nitrosomonadales</taxon>
        <taxon>Nitrosomonadaceae</taxon>
        <taxon>Nitrosomonas</taxon>
    </lineage>
</organism>
<reference evidence="14" key="1">
    <citation type="submission" date="2016-10" db="EMBL/GenBank/DDBJ databases">
        <authorList>
            <person name="Varghese N."/>
            <person name="Submissions S."/>
        </authorList>
    </citation>
    <scope>NUCLEOTIDE SEQUENCE [LARGE SCALE GENOMIC DNA]</scope>
    <source>
        <strain evidence="14">Nm69</strain>
    </source>
</reference>
<keyword evidence="7 11" id="KW-0547">Nucleotide-binding</keyword>
<comment type="catalytic activity">
    <reaction evidence="10 11">
        <text>nicotinate beta-D-ribonucleotide + ATP + H(+) = deamido-NAD(+) + diphosphate</text>
        <dbReference type="Rhea" id="RHEA:22860"/>
        <dbReference type="ChEBI" id="CHEBI:15378"/>
        <dbReference type="ChEBI" id="CHEBI:30616"/>
        <dbReference type="ChEBI" id="CHEBI:33019"/>
        <dbReference type="ChEBI" id="CHEBI:57502"/>
        <dbReference type="ChEBI" id="CHEBI:58437"/>
        <dbReference type="EC" id="2.7.7.18"/>
    </reaction>
</comment>
<dbReference type="PANTHER" id="PTHR39321:SF3">
    <property type="entry name" value="PHOSPHOPANTETHEINE ADENYLYLTRANSFERASE"/>
    <property type="match status" value="1"/>
</dbReference>
<dbReference type="GO" id="GO:0009435">
    <property type="term" value="P:NAD+ biosynthetic process"/>
    <property type="evidence" value="ECO:0007669"/>
    <property type="project" value="UniProtKB-UniRule"/>
</dbReference>
<keyword evidence="4 11" id="KW-0662">Pyridine nucleotide biosynthesis</keyword>
<evidence type="ECO:0000256" key="9">
    <source>
        <dbReference type="ARBA" id="ARBA00023027"/>
    </source>
</evidence>
<dbReference type="HAMAP" id="MF_00244">
    <property type="entry name" value="NaMN_adenylyltr"/>
    <property type="match status" value="1"/>
</dbReference>
<dbReference type="EC" id="2.7.7.18" evidence="11"/>
<sequence>MTDYSLVGIYGGTFDPIHYGHLRVAEELADTIAFDQFFFVPAGEPRLRKAPVASKYHRARMVALSIQNNSRFSLDEREIKRAGVSTTVESLREYHAGYNGKAALCFIMGVDTFLKIHRWHHWLEIFQLCHLVIVDRPGSMRMMDRSDFPPIIQDACASRWVTCPTDLANQFSGMIYIARTTLLDISATRIRKLVAADKSTRYLLPEAVSDYIKTHHLYSGENGFK</sequence>
<evidence type="ECO:0000256" key="7">
    <source>
        <dbReference type="ARBA" id="ARBA00022741"/>
    </source>
</evidence>
<evidence type="ECO:0000313" key="13">
    <source>
        <dbReference type="EMBL" id="SFL06763.1"/>
    </source>
</evidence>
<dbReference type="NCBIfam" id="NF000840">
    <property type="entry name" value="PRK00071.1-3"/>
    <property type="match status" value="1"/>
</dbReference>
<evidence type="ECO:0000256" key="3">
    <source>
        <dbReference type="ARBA" id="ARBA00009014"/>
    </source>
</evidence>
<evidence type="ECO:0000256" key="4">
    <source>
        <dbReference type="ARBA" id="ARBA00022642"/>
    </source>
</evidence>
<keyword evidence="14" id="KW-1185">Reference proteome</keyword>
<dbReference type="GO" id="GO:0005524">
    <property type="term" value="F:ATP binding"/>
    <property type="evidence" value="ECO:0007669"/>
    <property type="project" value="UniProtKB-KW"/>
</dbReference>
<feature type="domain" description="Cytidyltransferase-like" evidence="12">
    <location>
        <begin position="9"/>
        <end position="192"/>
    </location>
</feature>
<dbReference type="Pfam" id="PF01467">
    <property type="entry name" value="CTP_transf_like"/>
    <property type="match status" value="1"/>
</dbReference>
<keyword evidence="9 11" id="KW-0520">NAD</keyword>
<keyword evidence="5 11" id="KW-0808">Transferase</keyword>
<dbReference type="EMBL" id="FOSP01000029">
    <property type="protein sequence ID" value="SFL06763.1"/>
    <property type="molecule type" value="Genomic_DNA"/>
</dbReference>
<dbReference type="InterPro" id="IPR004821">
    <property type="entry name" value="Cyt_trans-like"/>
</dbReference>
<proteinExistence type="inferred from homology"/>
<dbReference type="RefSeq" id="WP_090701794.1">
    <property type="nucleotide sequence ID" value="NZ_FOSP01000029.1"/>
</dbReference>
<dbReference type="Gene3D" id="3.40.50.620">
    <property type="entry name" value="HUPs"/>
    <property type="match status" value="1"/>
</dbReference>
<evidence type="ECO:0000256" key="6">
    <source>
        <dbReference type="ARBA" id="ARBA00022695"/>
    </source>
</evidence>
<dbReference type="NCBIfam" id="TIGR00482">
    <property type="entry name" value="nicotinate (nicotinamide) nucleotide adenylyltransferase"/>
    <property type="match status" value="1"/>
</dbReference>
<dbReference type="SUPFAM" id="SSF52374">
    <property type="entry name" value="Nucleotidylyl transferase"/>
    <property type="match status" value="1"/>
</dbReference>
<dbReference type="NCBIfam" id="TIGR00125">
    <property type="entry name" value="cyt_tran_rel"/>
    <property type="match status" value="1"/>
</dbReference>
<dbReference type="NCBIfam" id="NF000839">
    <property type="entry name" value="PRK00071.1-1"/>
    <property type="match status" value="1"/>
</dbReference>
<dbReference type="STRING" id="52441.SAMN05216302_102933"/>
<name>A0A1I4ENI0_9PROT</name>
<evidence type="ECO:0000256" key="2">
    <source>
        <dbReference type="ARBA" id="ARBA00005019"/>
    </source>
</evidence>
<dbReference type="InterPro" id="IPR005248">
    <property type="entry name" value="NadD/NMNAT"/>
</dbReference>
<dbReference type="UniPathway" id="UPA00253">
    <property type="reaction ID" value="UER00332"/>
</dbReference>
<comment type="similarity">
    <text evidence="3 11">Belongs to the NadD family.</text>
</comment>
<accession>A0A1I4ENI0</accession>
<evidence type="ECO:0000256" key="1">
    <source>
        <dbReference type="ARBA" id="ARBA00002324"/>
    </source>
</evidence>